<feature type="chain" id="PRO_5043347740" evidence="3">
    <location>
        <begin position="20"/>
        <end position="179"/>
    </location>
</feature>
<evidence type="ECO:0000256" key="1">
    <source>
        <dbReference type="SAM" id="MobiDB-lite"/>
    </source>
</evidence>
<feature type="signal peptide" evidence="3">
    <location>
        <begin position="1"/>
        <end position="19"/>
    </location>
</feature>
<evidence type="ECO:0000313" key="4">
    <source>
        <dbReference type="EMBL" id="CAH3041546.1"/>
    </source>
</evidence>
<sequence length="179" mass="18451">MTYTGVVLILLALCGIACGYNRPSKSPTSTNGTTHSTGPSTNGTSKPQTTPTLSTAASSKTPNVTVAPNTTATPGNSTAAPGNSTAAPGNSTAAPRNSTTRPTTITNVPSSKPGNHSSNPNVTPTPKGHGGKKSDQGKWVATGFAIVFFLTTVIMTVLYCRQRRIYRELEGDSSLSRLI</sequence>
<dbReference type="AlphaFoldDB" id="A0AAU9W0D2"/>
<accession>A0AAU9W0D2</accession>
<keyword evidence="3" id="KW-0732">Signal</keyword>
<proteinExistence type="predicted"/>
<evidence type="ECO:0000256" key="3">
    <source>
        <dbReference type="SAM" id="SignalP"/>
    </source>
</evidence>
<feature type="compositionally biased region" description="Polar residues" evidence="1">
    <location>
        <begin position="23"/>
        <end position="124"/>
    </location>
</feature>
<comment type="caution">
    <text evidence="4">The sequence shown here is derived from an EMBL/GenBank/DDBJ whole genome shotgun (WGS) entry which is preliminary data.</text>
</comment>
<organism evidence="4 5">
    <name type="scientific">Pocillopora meandrina</name>
    <dbReference type="NCBI Taxonomy" id="46732"/>
    <lineage>
        <taxon>Eukaryota</taxon>
        <taxon>Metazoa</taxon>
        <taxon>Cnidaria</taxon>
        <taxon>Anthozoa</taxon>
        <taxon>Hexacorallia</taxon>
        <taxon>Scleractinia</taxon>
        <taxon>Astrocoeniina</taxon>
        <taxon>Pocilloporidae</taxon>
        <taxon>Pocillopora</taxon>
    </lineage>
</organism>
<keyword evidence="5" id="KW-1185">Reference proteome</keyword>
<evidence type="ECO:0000313" key="5">
    <source>
        <dbReference type="Proteomes" id="UP001159428"/>
    </source>
</evidence>
<gene>
    <name evidence="4" type="ORF">PMEA_00029264</name>
</gene>
<evidence type="ECO:0000256" key="2">
    <source>
        <dbReference type="SAM" id="Phobius"/>
    </source>
</evidence>
<dbReference type="EMBL" id="CALNXJ010000006">
    <property type="protein sequence ID" value="CAH3041546.1"/>
    <property type="molecule type" value="Genomic_DNA"/>
</dbReference>
<protein>
    <submittedName>
        <fullName evidence="4">Uncharacterized protein</fullName>
    </submittedName>
</protein>
<keyword evidence="2" id="KW-0472">Membrane</keyword>
<keyword evidence="2" id="KW-0812">Transmembrane</keyword>
<dbReference type="Proteomes" id="UP001159428">
    <property type="component" value="Unassembled WGS sequence"/>
</dbReference>
<keyword evidence="2" id="KW-1133">Transmembrane helix</keyword>
<reference evidence="4 5" key="1">
    <citation type="submission" date="2022-05" db="EMBL/GenBank/DDBJ databases">
        <authorList>
            <consortium name="Genoscope - CEA"/>
            <person name="William W."/>
        </authorList>
    </citation>
    <scope>NUCLEOTIDE SEQUENCE [LARGE SCALE GENOMIC DNA]</scope>
</reference>
<feature type="region of interest" description="Disordered" evidence="1">
    <location>
        <begin position="21"/>
        <end position="136"/>
    </location>
</feature>
<name>A0AAU9W0D2_9CNID</name>
<feature type="transmembrane region" description="Helical" evidence="2">
    <location>
        <begin position="139"/>
        <end position="160"/>
    </location>
</feature>